<dbReference type="EMBL" id="CAJPIZ010012355">
    <property type="protein sequence ID" value="CAG2113654.1"/>
    <property type="molecule type" value="Genomic_DNA"/>
</dbReference>
<evidence type="ECO:0000313" key="3">
    <source>
        <dbReference type="EMBL" id="CAD7633224.1"/>
    </source>
</evidence>
<dbReference type="InterPro" id="IPR036574">
    <property type="entry name" value="Scorpion_toxin-like_sf"/>
</dbReference>
<gene>
    <name evidence="3" type="ORF">OSB1V03_LOCUS13622</name>
</gene>
<comment type="subcellular location">
    <subcellularLocation>
        <location evidence="1">Secreted</location>
    </subcellularLocation>
</comment>
<keyword evidence="4" id="KW-1185">Reference proteome</keyword>
<dbReference type="OrthoDB" id="6522471at2759"/>
<dbReference type="EMBL" id="OC866930">
    <property type="protein sequence ID" value="CAD7633224.1"/>
    <property type="molecule type" value="Genomic_DNA"/>
</dbReference>
<dbReference type="Proteomes" id="UP000759131">
    <property type="component" value="Unassembled WGS sequence"/>
</dbReference>
<evidence type="ECO:0000313" key="4">
    <source>
        <dbReference type="Proteomes" id="UP000759131"/>
    </source>
</evidence>
<accession>A0A7R9L1L8</accession>
<evidence type="ECO:0008006" key="5">
    <source>
        <dbReference type="Google" id="ProtNLM"/>
    </source>
</evidence>
<protein>
    <recommendedName>
        <fullName evidence="5">Defensin</fullName>
    </recommendedName>
</protein>
<dbReference type="SUPFAM" id="SSF57095">
    <property type="entry name" value="Scorpion toxin-like"/>
    <property type="match status" value="1"/>
</dbReference>
<evidence type="ECO:0000256" key="2">
    <source>
        <dbReference type="ARBA" id="ARBA00022525"/>
    </source>
</evidence>
<evidence type="ECO:0000256" key="1">
    <source>
        <dbReference type="ARBA" id="ARBA00004613"/>
    </source>
</evidence>
<proteinExistence type="predicted"/>
<sequence length="119" mass="13364">MYILGIMYVRLGLQHRLKYLIMINESQMLFYHEAINLAMCKNSTRILCMAAVIIAIVFINTEVCESMPAPEGDVSALDTYGCPLDSLCKKHCINEAHARTGQCDGPFKKNCHCIGYSNK</sequence>
<keyword evidence="2" id="KW-0964">Secreted</keyword>
<reference evidence="3" key="1">
    <citation type="submission" date="2020-11" db="EMBL/GenBank/DDBJ databases">
        <authorList>
            <person name="Tran Van P."/>
        </authorList>
    </citation>
    <scope>NUCLEOTIDE SEQUENCE</scope>
</reference>
<organism evidence="3">
    <name type="scientific">Medioppia subpectinata</name>
    <dbReference type="NCBI Taxonomy" id="1979941"/>
    <lineage>
        <taxon>Eukaryota</taxon>
        <taxon>Metazoa</taxon>
        <taxon>Ecdysozoa</taxon>
        <taxon>Arthropoda</taxon>
        <taxon>Chelicerata</taxon>
        <taxon>Arachnida</taxon>
        <taxon>Acari</taxon>
        <taxon>Acariformes</taxon>
        <taxon>Sarcoptiformes</taxon>
        <taxon>Oribatida</taxon>
        <taxon>Brachypylina</taxon>
        <taxon>Oppioidea</taxon>
        <taxon>Oppiidae</taxon>
        <taxon>Medioppia</taxon>
    </lineage>
</organism>
<name>A0A7R9L1L8_9ACAR</name>
<dbReference type="AlphaFoldDB" id="A0A7R9L1L8"/>
<dbReference type="GO" id="GO:0005576">
    <property type="term" value="C:extracellular region"/>
    <property type="evidence" value="ECO:0007669"/>
    <property type="project" value="UniProtKB-SubCell"/>
</dbReference>